<accession>A0ABX9P4M5</accession>
<dbReference type="GeneID" id="88080263"/>
<comment type="caution">
    <text evidence="2">The sequence shown here is derived from an EMBL/GenBank/DDBJ whole genome shotgun (WGS) entry which is preliminary data.</text>
</comment>
<dbReference type="InterPro" id="IPR010824">
    <property type="entry name" value="DUF1425"/>
</dbReference>
<reference evidence="2 3" key="1">
    <citation type="submission" date="2018-09" db="EMBL/GenBank/DDBJ databases">
        <authorList>
            <person name="Le Fleche-Mateos A."/>
        </authorList>
    </citation>
    <scope>NUCLEOTIDE SEQUENCE [LARGE SCALE GENOMIC DNA]</scope>
    <source>
        <strain evidence="2 3">DSM 30078</strain>
    </source>
</reference>
<dbReference type="Gene3D" id="2.60.40.3230">
    <property type="match status" value="1"/>
</dbReference>
<evidence type="ECO:0000256" key="1">
    <source>
        <dbReference type="SAM" id="SignalP"/>
    </source>
</evidence>
<feature type="chain" id="PRO_5045541706" evidence="1">
    <location>
        <begin position="24"/>
        <end position="122"/>
    </location>
</feature>
<name>A0ABX9P4M5_9GAMM</name>
<evidence type="ECO:0000313" key="2">
    <source>
        <dbReference type="EMBL" id="RJT15965.1"/>
    </source>
</evidence>
<protein>
    <submittedName>
        <fullName evidence="2">DUF1425 domain-containing protein</fullName>
    </submittedName>
</protein>
<keyword evidence="1" id="KW-0732">Signal</keyword>
<proteinExistence type="predicted"/>
<dbReference type="CDD" id="cd09030">
    <property type="entry name" value="DUF1425"/>
    <property type="match status" value="1"/>
</dbReference>
<feature type="signal peptide" evidence="1">
    <location>
        <begin position="1"/>
        <end position="23"/>
    </location>
</feature>
<dbReference type="Pfam" id="PF07233">
    <property type="entry name" value="DUF1425"/>
    <property type="match status" value="1"/>
</dbReference>
<dbReference type="EMBL" id="RAHG01000001">
    <property type="protein sequence ID" value="RJT15965.1"/>
    <property type="molecule type" value="Genomic_DNA"/>
</dbReference>
<gene>
    <name evidence="2" type="ORF">D5396_02255</name>
</gene>
<organism evidence="2 3">
    <name type="scientific">Rahnella inusitata</name>
    <dbReference type="NCBI Taxonomy" id="58169"/>
    <lineage>
        <taxon>Bacteria</taxon>
        <taxon>Pseudomonadati</taxon>
        <taxon>Pseudomonadota</taxon>
        <taxon>Gammaproteobacteria</taxon>
        <taxon>Enterobacterales</taxon>
        <taxon>Yersiniaceae</taxon>
        <taxon>Rahnella</taxon>
    </lineage>
</organism>
<dbReference type="PROSITE" id="PS51257">
    <property type="entry name" value="PROKAR_LIPOPROTEIN"/>
    <property type="match status" value="1"/>
</dbReference>
<dbReference type="InterPro" id="IPR038483">
    <property type="entry name" value="YcfL-like_sf"/>
</dbReference>
<sequence length="122" mass="13329">MRFLMALLPVLLLMGCSSRPGIALNNQQRIVMESPVLTAGIIPSSPAVGETGGQKQATSTLNNNQPHAVTLHYRFFWYDKQGLDLLPVADARTVIVPANSSVEINSLNGNLDAYSVRLYLYL</sequence>
<dbReference type="Proteomes" id="UP000284119">
    <property type="component" value="Unassembled WGS sequence"/>
</dbReference>
<keyword evidence="3" id="KW-1185">Reference proteome</keyword>
<dbReference type="RefSeq" id="WP_112167330.1">
    <property type="nucleotide sequence ID" value="NZ_CBCPIW010000009.1"/>
</dbReference>
<evidence type="ECO:0000313" key="3">
    <source>
        <dbReference type="Proteomes" id="UP000284119"/>
    </source>
</evidence>